<dbReference type="InterPro" id="IPR007157">
    <property type="entry name" value="PspA_VIPP1"/>
</dbReference>
<dbReference type="EMBL" id="QWEH01000013">
    <property type="protein sequence ID" value="RHW30472.1"/>
    <property type="molecule type" value="Genomic_DNA"/>
</dbReference>
<feature type="compositionally biased region" description="Basic and acidic residues" evidence="2">
    <location>
        <begin position="246"/>
        <end position="258"/>
    </location>
</feature>
<evidence type="ECO:0000313" key="4">
    <source>
        <dbReference type="Proteomes" id="UP000285456"/>
    </source>
</evidence>
<dbReference type="OrthoDB" id="9779630at2"/>
<accession>A0A417YCX8</accession>
<proteinExistence type="inferred from homology"/>
<dbReference type="Proteomes" id="UP000285456">
    <property type="component" value="Unassembled WGS sequence"/>
</dbReference>
<evidence type="ECO:0000256" key="2">
    <source>
        <dbReference type="SAM" id="MobiDB-lite"/>
    </source>
</evidence>
<reference evidence="3 4" key="1">
    <citation type="journal article" date="2007" name="Int. J. Syst. Evol. Microbiol.">
        <title>Oceanobacillus profundus sp. nov., isolated from a deep-sea sediment core.</title>
        <authorList>
            <person name="Kim Y.G."/>
            <person name="Choi D.H."/>
            <person name="Hyun S."/>
            <person name="Cho B.C."/>
        </authorList>
    </citation>
    <scope>NUCLEOTIDE SEQUENCE [LARGE SCALE GENOMIC DNA]</scope>
    <source>
        <strain evidence="3 4">DSM 18246</strain>
    </source>
</reference>
<keyword evidence="4" id="KW-1185">Reference proteome</keyword>
<name>A0A417YCX8_9BACI</name>
<dbReference type="PANTHER" id="PTHR31088">
    <property type="entry name" value="MEMBRANE-ASSOCIATED PROTEIN VIPP1, CHLOROPLASTIC"/>
    <property type="match status" value="1"/>
</dbReference>
<dbReference type="Pfam" id="PF04012">
    <property type="entry name" value="PspA_IM30"/>
    <property type="match status" value="1"/>
</dbReference>
<gene>
    <name evidence="3" type="ORF">D1B32_16690</name>
</gene>
<comment type="similarity">
    <text evidence="1">Belongs to the PspA/Vipp/IM30 family.</text>
</comment>
<evidence type="ECO:0000256" key="1">
    <source>
        <dbReference type="ARBA" id="ARBA00043985"/>
    </source>
</evidence>
<dbReference type="AlphaFoldDB" id="A0A417YCX8"/>
<protein>
    <submittedName>
        <fullName evidence="3">PspA/IM30 family protein</fullName>
    </submittedName>
</protein>
<dbReference type="PANTHER" id="PTHR31088:SF6">
    <property type="entry name" value="PHAGE SHOCK PROTEIN A"/>
    <property type="match status" value="1"/>
</dbReference>
<dbReference type="RefSeq" id="WP_095314271.1">
    <property type="nucleotide sequence ID" value="NZ_JBHTNL010000001.1"/>
</dbReference>
<sequence length="258" mass="28956">MEILRRFRDIMSSNINALLDKAENPEKMIDQYLRDLNRDLGKVKSETASIMAAEKRAQRELEECQSDIVNMQKYAVKALEAGNEDDARKFLGKKAELTAKEADLRTSHELASANALQMRQMHDKLVSDIGELEARKNILKGKAAVARSQKKVNEFATSMGGANRSMSAFDRMEAKINQSLDEANAMAELNKGTGEDINDLTAKYDSNAQVENELSALKAQLNVDDELEELKAQLHGQEPVQSEEQLQNKKEQVKTEEQ</sequence>
<organism evidence="3 4">
    <name type="scientific">Oceanobacillus profundus</name>
    <dbReference type="NCBI Taxonomy" id="372463"/>
    <lineage>
        <taxon>Bacteria</taxon>
        <taxon>Bacillati</taxon>
        <taxon>Bacillota</taxon>
        <taxon>Bacilli</taxon>
        <taxon>Bacillales</taxon>
        <taxon>Bacillaceae</taxon>
        <taxon>Oceanobacillus</taxon>
    </lineage>
</organism>
<evidence type="ECO:0000313" key="3">
    <source>
        <dbReference type="EMBL" id="RHW30472.1"/>
    </source>
</evidence>
<feature type="region of interest" description="Disordered" evidence="2">
    <location>
        <begin position="235"/>
        <end position="258"/>
    </location>
</feature>
<comment type="caution">
    <text evidence="3">The sequence shown here is derived from an EMBL/GenBank/DDBJ whole genome shotgun (WGS) entry which is preliminary data.</text>
</comment>